<dbReference type="CDD" id="cd06089">
    <property type="entry name" value="KOW_RPL26"/>
    <property type="match status" value="1"/>
</dbReference>
<accession>A0ABR4PWK8</accession>
<dbReference type="InterPro" id="IPR003256">
    <property type="entry name" value="Ribosomal_uL24"/>
</dbReference>
<comment type="caution">
    <text evidence="4">The sequence shown here is derived from an EMBL/GenBank/DDBJ whole genome shotgun (WGS) entry which is preliminary data.</text>
</comment>
<name>A0ABR4PWK8_9HELO</name>
<dbReference type="InterPro" id="IPR014722">
    <property type="entry name" value="Rib_uL2_dom2"/>
</dbReference>
<keyword evidence="3" id="KW-0687">Ribonucleoprotein</keyword>
<proteinExistence type="inferred from homology"/>
<dbReference type="EMBL" id="JBFCZG010000001">
    <property type="protein sequence ID" value="KAL3427674.1"/>
    <property type="molecule type" value="Genomic_DNA"/>
</dbReference>
<sequence length="367" mass="41925">MQQIIKRTAQAEKHAARRLARRKDKLLRDWTKSRREQIQFGRKDETDKIQEARAVRREDYELGPLAPRRDVGDLKETYGTINAQRTRGQPLKGDELDVLKTVGGRYLNIVTGDRVVLLEGRDKGKIGEITATDAKRNQCTVKGLNVIDVAVPEWMLQGDDQDKRPVRSMEQPVPLNKVKLVYPLPDPETGMVRDVIVKKLVNSKIWHDRHTGRTSWSRIIPGLDIKVPWPKKEPKEHKDNAADTLRVDVETKTFIPTLLRPPMPSSVIDELRNKYSVFRTRHDAEYIEAKRLEDVAKEEKLKMAKEMRTPLREANRKARKLRKAKGRGALTPQMLEKIGEVIAKRRGLALEAAGISRVEAEPTTATA</sequence>
<evidence type="ECO:0000256" key="1">
    <source>
        <dbReference type="ARBA" id="ARBA00010618"/>
    </source>
</evidence>
<evidence type="ECO:0000313" key="4">
    <source>
        <dbReference type="EMBL" id="KAL3427674.1"/>
    </source>
</evidence>
<dbReference type="Pfam" id="PF22682">
    <property type="entry name" value="Ribosomal_uL24m-like"/>
    <property type="match status" value="1"/>
</dbReference>
<gene>
    <name evidence="4" type="ORF">PVAG01_01183</name>
</gene>
<comment type="similarity">
    <text evidence="1">Belongs to the universal ribosomal protein uL24 family.</text>
</comment>
<evidence type="ECO:0000256" key="2">
    <source>
        <dbReference type="ARBA" id="ARBA00022980"/>
    </source>
</evidence>
<keyword evidence="2" id="KW-0689">Ribosomal protein</keyword>
<keyword evidence="5" id="KW-1185">Reference proteome</keyword>
<protein>
    <submittedName>
        <fullName evidence="4">KOW domain-containing protein domain-containing protein</fullName>
    </submittedName>
</protein>
<organism evidence="4 5">
    <name type="scientific">Phlyctema vagabunda</name>
    <dbReference type="NCBI Taxonomy" id="108571"/>
    <lineage>
        <taxon>Eukaryota</taxon>
        <taxon>Fungi</taxon>
        <taxon>Dikarya</taxon>
        <taxon>Ascomycota</taxon>
        <taxon>Pezizomycotina</taxon>
        <taxon>Leotiomycetes</taxon>
        <taxon>Helotiales</taxon>
        <taxon>Dermateaceae</taxon>
        <taxon>Phlyctema</taxon>
    </lineage>
</organism>
<dbReference type="PANTHER" id="PTHR12903">
    <property type="entry name" value="MITOCHONDRIAL RIBOSOMAL PROTEIN L24"/>
    <property type="match status" value="1"/>
</dbReference>
<evidence type="ECO:0000313" key="5">
    <source>
        <dbReference type="Proteomes" id="UP001629113"/>
    </source>
</evidence>
<dbReference type="SUPFAM" id="SSF50104">
    <property type="entry name" value="Translation proteins SH3-like domain"/>
    <property type="match status" value="1"/>
</dbReference>
<dbReference type="InterPro" id="IPR041988">
    <property type="entry name" value="Ribosomal_uL24_KOW"/>
</dbReference>
<dbReference type="Gene3D" id="2.30.30.30">
    <property type="match status" value="1"/>
</dbReference>
<dbReference type="Proteomes" id="UP001629113">
    <property type="component" value="Unassembled WGS sequence"/>
</dbReference>
<evidence type="ECO:0000256" key="3">
    <source>
        <dbReference type="ARBA" id="ARBA00023274"/>
    </source>
</evidence>
<reference evidence="4 5" key="1">
    <citation type="submission" date="2024-06" db="EMBL/GenBank/DDBJ databases">
        <title>Complete genome of Phlyctema vagabunda strain 19-DSS-EL-015.</title>
        <authorList>
            <person name="Fiorenzani C."/>
        </authorList>
    </citation>
    <scope>NUCLEOTIDE SEQUENCE [LARGE SCALE GENOMIC DNA]</scope>
    <source>
        <strain evidence="4 5">19-DSS-EL-015</strain>
    </source>
</reference>
<dbReference type="InterPro" id="IPR008991">
    <property type="entry name" value="Translation_prot_SH3-like_sf"/>
</dbReference>